<evidence type="ECO:0000256" key="7">
    <source>
        <dbReference type="SAM" id="Phobius"/>
    </source>
</evidence>
<evidence type="ECO:0000259" key="8">
    <source>
        <dbReference type="PROSITE" id="PS50011"/>
    </source>
</evidence>
<keyword evidence="7" id="KW-1133">Transmembrane helix</keyword>
<evidence type="ECO:0000256" key="2">
    <source>
        <dbReference type="ARBA" id="ARBA00022527"/>
    </source>
</evidence>
<evidence type="ECO:0000256" key="6">
    <source>
        <dbReference type="ARBA" id="ARBA00022840"/>
    </source>
</evidence>
<dbReference type="InterPro" id="IPR000719">
    <property type="entry name" value="Prot_kinase_dom"/>
</dbReference>
<dbReference type="AlphaFoldDB" id="A0AAD5UTQ3"/>
<dbReference type="EC" id="2.7.11.1" evidence="1"/>
<feature type="domain" description="Protein kinase" evidence="8">
    <location>
        <begin position="248"/>
        <end position="552"/>
    </location>
</feature>
<dbReference type="GO" id="GO:0005634">
    <property type="term" value="C:nucleus"/>
    <property type="evidence" value="ECO:0007669"/>
    <property type="project" value="TreeGrafter"/>
</dbReference>
<dbReference type="InterPro" id="IPR011009">
    <property type="entry name" value="Kinase-like_dom_sf"/>
</dbReference>
<dbReference type="GO" id="GO:0004674">
    <property type="term" value="F:protein serine/threonine kinase activity"/>
    <property type="evidence" value="ECO:0007669"/>
    <property type="project" value="UniProtKB-KW"/>
</dbReference>
<feature type="transmembrane region" description="Helical" evidence="7">
    <location>
        <begin position="141"/>
        <end position="170"/>
    </location>
</feature>
<dbReference type="Pfam" id="PF00069">
    <property type="entry name" value="Pkinase"/>
    <property type="match status" value="1"/>
</dbReference>
<keyword evidence="6" id="KW-0067">ATP-binding</keyword>
<keyword evidence="5" id="KW-0418">Kinase</keyword>
<keyword evidence="3" id="KW-0808">Transferase</keyword>
<keyword evidence="2" id="KW-0723">Serine/threonine-protein kinase</keyword>
<evidence type="ECO:0000256" key="4">
    <source>
        <dbReference type="ARBA" id="ARBA00022741"/>
    </source>
</evidence>
<dbReference type="EMBL" id="JANAWD010000710">
    <property type="protein sequence ID" value="KAJ3476417.1"/>
    <property type="molecule type" value="Genomic_DNA"/>
</dbReference>
<keyword evidence="4" id="KW-0547">Nucleotide-binding</keyword>
<name>A0AAD5UTQ3_9APHY</name>
<gene>
    <name evidence="9" type="ORF">NLI96_g11174</name>
</gene>
<dbReference type="PANTHER" id="PTHR44167">
    <property type="entry name" value="OVARIAN-SPECIFIC SERINE/THREONINE-PROTEIN KINASE LOK-RELATED"/>
    <property type="match status" value="1"/>
</dbReference>
<dbReference type="SMART" id="SM00220">
    <property type="entry name" value="S_TKc"/>
    <property type="match status" value="1"/>
</dbReference>
<evidence type="ECO:0000313" key="10">
    <source>
        <dbReference type="Proteomes" id="UP001212997"/>
    </source>
</evidence>
<dbReference type="GO" id="GO:0005524">
    <property type="term" value="F:ATP binding"/>
    <property type="evidence" value="ECO:0007669"/>
    <property type="project" value="UniProtKB-KW"/>
</dbReference>
<dbReference type="PROSITE" id="PS50011">
    <property type="entry name" value="PROTEIN_KINASE_DOM"/>
    <property type="match status" value="1"/>
</dbReference>
<sequence>MFHPVKTKKSLDWKGSAKYYTRTARPTRYIFIDFGLSVKYTSEDGEPMACPIQGGDKSVPEFQGDGKLKPNNPFPTDIYYLGNLIREDFLQSTKGVEFMKPLVRDMVQSDPSKRPTIDEVVKRFDRGLDLWPDYQLAKPRLALALVINVLMALAAFLSHPGSLAVAYLFFLHDIGKPTEPPVLLFMSANIVDPPDFELERFASRELLHSEIFWRDHQKWLKEKGYLLRLRYYPDWVGSWGPNDTYFYFEDGQLIPHGAIMDATRISDNTVVSLKRIKRDIHPHEVEIALYFSTEPLASHPRNHCVPIYEVLDVPDDENEVIIVMPFLREYNDPRFKSVGEAVEFFRQIFEGLQFMHQSHVAHRDCMDLNIMMDPRPTFPRLYHPVDTRRNYNWEGTAKYHTRTARPTKYFLVDFGLSRKYNPEDGEPMELPILGGDKTVPEFQGSGKFKPSNPFPTDIYYIGNLIREDFLQRSAGVEFMKPLVDDMVQDDPSKRPQIGEVVKRFNDMIPTLSWWKLRSRIVDLEDPSPLSPIHHVFRTILHVLTFRNPIPRP</sequence>
<dbReference type="Gene3D" id="1.10.510.10">
    <property type="entry name" value="Transferase(Phosphotransferase) domain 1"/>
    <property type="match status" value="1"/>
</dbReference>
<evidence type="ECO:0000313" key="9">
    <source>
        <dbReference type="EMBL" id="KAJ3476417.1"/>
    </source>
</evidence>
<evidence type="ECO:0000256" key="5">
    <source>
        <dbReference type="ARBA" id="ARBA00022777"/>
    </source>
</evidence>
<keyword evidence="7" id="KW-0812">Transmembrane</keyword>
<keyword evidence="7" id="KW-0472">Membrane</keyword>
<dbReference type="SUPFAM" id="SSF56112">
    <property type="entry name" value="Protein kinase-like (PK-like)"/>
    <property type="match status" value="1"/>
</dbReference>
<dbReference type="GO" id="GO:0044773">
    <property type="term" value="P:mitotic DNA damage checkpoint signaling"/>
    <property type="evidence" value="ECO:0007669"/>
    <property type="project" value="TreeGrafter"/>
</dbReference>
<accession>A0AAD5UTQ3</accession>
<dbReference type="Proteomes" id="UP001212997">
    <property type="component" value="Unassembled WGS sequence"/>
</dbReference>
<reference evidence="9" key="1">
    <citation type="submission" date="2022-07" db="EMBL/GenBank/DDBJ databases">
        <title>Genome Sequence of Physisporinus lineatus.</title>
        <authorList>
            <person name="Buettner E."/>
        </authorList>
    </citation>
    <scope>NUCLEOTIDE SEQUENCE</scope>
    <source>
        <strain evidence="9">VT162</strain>
    </source>
</reference>
<comment type="caution">
    <text evidence="9">The sequence shown here is derived from an EMBL/GenBank/DDBJ whole genome shotgun (WGS) entry which is preliminary data.</text>
</comment>
<organism evidence="9 10">
    <name type="scientific">Meripilus lineatus</name>
    <dbReference type="NCBI Taxonomy" id="2056292"/>
    <lineage>
        <taxon>Eukaryota</taxon>
        <taxon>Fungi</taxon>
        <taxon>Dikarya</taxon>
        <taxon>Basidiomycota</taxon>
        <taxon>Agaricomycotina</taxon>
        <taxon>Agaricomycetes</taxon>
        <taxon>Polyporales</taxon>
        <taxon>Meripilaceae</taxon>
        <taxon>Meripilus</taxon>
    </lineage>
</organism>
<keyword evidence="10" id="KW-1185">Reference proteome</keyword>
<proteinExistence type="predicted"/>
<protein>
    <recommendedName>
        <fullName evidence="1">non-specific serine/threonine protein kinase</fullName>
        <ecNumber evidence="1">2.7.11.1</ecNumber>
    </recommendedName>
</protein>
<evidence type="ECO:0000256" key="3">
    <source>
        <dbReference type="ARBA" id="ARBA00022679"/>
    </source>
</evidence>
<evidence type="ECO:0000256" key="1">
    <source>
        <dbReference type="ARBA" id="ARBA00012513"/>
    </source>
</evidence>
<dbReference type="PANTHER" id="PTHR44167:SF23">
    <property type="entry name" value="CDC7 KINASE, ISOFORM A-RELATED"/>
    <property type="match status" value="1"/>
</dbReference>